<dbReference type="InterPro" id="IPR029063">
    <property type="entry name" value="SAM-dependent_MTases_sf"/>
</dbReference>
<dbReference type="STRING" id="1891675.B1H58_04315"/>
<keyword evidence="2" id="KW-0489">Methyltransferase</keyword>
<keyword evidence="3" id="KW-1185">Reference proteome</keyword>
<dbReference type="OrthoDB" id="529208at2"/>
<name>A0A1W6B2J7_9GAMM</name>
<protein>
    <submittedName>
        <fullName evidence="2">SAM-dependent methyltransferase</fullName>
    </submittedName>
</protein>
<dbReference type="SUPFAM" id="SSF53335">
    <property type="entry name" value="S-adenosyl-L-methionine-dependent methyltransferases"/>
    <property type="match status" value="1"/>
</dbReference>
<gene>
    <name evidence="2" type="ORF">B1H58_04315</name>
</gene>
<dbReference type="Proteomes" id="UP000192900">
    <property type="component" value="Chromosome"/>
</dbReference>
<dbReference type="InterPro" id="IPR050447">
    <property type="entry name" value="Erg6_SMT_methyltransf"/>
</dbReference>
<feature type="domain" description="Methyltransferase" evidence="1">
    <location>
        <begin position="43"/>
        <end position="140"/>
    </location>
</feature>
<dbReference type="CDD" id="cd02440">
    <property type="entry name" value="AdoMet_MTases"/>
    <property type="match status" value="1"/>
</dbReference>
<dbReference type="EMBL" id="CP019706">
    <property type="protein sequence ID" value="ARJ41310.1"/>
    <property type="molecule type" value="Genomic_DNA"/>
</dbReference>
<dbReference type="PANTHER" id="PTHR44068:SF11">
    <property type="entry name" value="GERANYL DIPHOSPHATE 2-C-METHYLTRANSFERASE"/>
    <property type="match status" value="1"/>
</dbReference>
<dbReference type="KEGG" id="palh:B1H58_04315"/>
<evidence type="ECO:0000313" key="2">
    <source>
        <dbReference type="EMBL" id="ARJ41310.1"/>
    </source>
</evidence>
<sequence length="255" mass="28644">MSESNKAGHTFLASLGKTRLRPGGTEATEWLMAHAGLNEQSRVLEIACNMGTTAIELVSRFGCHVHAVDMDKQALSKARENVAAAGLSERIQVSEANAHHLPFPDNSFDMVINEAMLTMYADKAKQRLVQEYYRVLKPGGCLLTHDIMLTQGQLPASADSRLQQVVKSNVSPMSKENWQQMFLQSGFSQVQTHNGKMSLVSPRGMMKDEGLLRTVKIMFNGLKNRENRQRFLGMLRYFHAQRHNMNYIVCCSRKA</sequence>
<keyword evidence="2" id="KW-0808">Transferase</keyword>
<evidence type="ECO:0000259" key="1">
    <source>
        <dbReference type="Pfam" id="PF13649"/>
    </source>
</evidence>
<evidence type="ECO:0000313" key="3">
    <source>
        <dbReference type="Proteomes" id="UP000192900"/>
    </source>
</evidence>
<dbReference type="RefSeq" id="WP_085068149.1">
    <property type="nucleotide sequence ID" value="NZ_CP019706.1"/>
</dbReference>
<dbReference type="InterPro" id="IPR041698">
    <property type="entry name" value="Methyltransf_25"/>
</dbReference>
<dbReference type="Gene3D" id="3.40.50.150">
    <property type="entry name" value="Vaccinia Virus protein VP39"/>
    <property type="match status" value="1"/>
</dbReference>
<organism evidence="2 3">
    <name type="scientific">Pantoea alhagi</name>
    <dbReference type="NCBI Taxonomy" id="1891675"/>
    <lineage>
        <taxon>Bacteria</taxon>
        <taxon>Pseudomonadati</taxon>
        <taxon>Pseudomonadota</taxon>
        <taxon>Gammaproteobacteria</taxon>
        <taxon>Enterobacterales</taxon>
        <taxon>Erwiniaceae</taxon>
        <taxon>Pantoea</taxon>
    </lineage>
</organism>
<proteinExistence type="predicted"/>
<dbReference type="Pfam" id="PF13649">
    <property type="entry name" value="Methyltransf_25"/>
    <property type="match status" value="1"/>
</dbReference>
<dbReference type="GO" id="GO:0008168">
    <property type="term" value="F:methyltransferase activity"/>
    <property type="evidence" value="ECO:0007669"/>
    <property type="project" value="UniProtKB-KW"/>
</dbReference>
<dbReference type="AlphaFoldDB" id="A0A1W6B2J7"/>
<reference evidence="2 3" key="1">
    <citation type="submission" date="2017-02" db="EMBL/GenBank/DDBJ databases">
        <title>Complete genome sequence of the drought resistance-promoting endophyte Pantoea alhagi LTYR-11Z.</title>
        <authorList>
            <person name="Zhang L."/>
        </authorList>
    </citation>
    <scope>NUCLEOTIDE SEQUENCE [LARGE SCALE GENOMIC DNA]</scope>
    <source>
        <strain evidence="2 3">LTYR-11Z</strain>
    </source>
</reference>
<dbReference type="PANTHER" id="PTHR44068">
    <property type="entry name" value="ZGC:194242"/>
    <property type="match status" value="1"/>
</dbReference>
<dbReference type="GO" id="GO:0032259">
    <property type="term" value="P:methylation"/>
    <property type="evidence" value="ECO:0007669"/>
    <property type="project" value="UniProtKB-KW"/>
</dbReference>
<accession>A0A1W6B2J7</accession>